<dbReference type="InterPro" id="IPR027486">
    <property type="entry name" value="Ribosomal_uS10_dom"/>
</dbReference>
<gene>
    <name evidence="10" type="ORF">Malapachy_2545</name>
</gene>
<dbReference type="PANTHER" id="PTHR11700">
    <property type="entry name" value="30S RIBOSOMAL PROTEIN S10 FAMILY MEMBER"/>
    <property type="match status" value="1"/>
</dbReference>
<dbReference type="VEuPathDB" id="FungiDB:Malapachy_2545"/>
<comment type="caution">
    <text evidence="10">The sequence shown here is derived from an EMBL/GenBank/DDBJ whole genome shotgun (WGS) entry which is preliminary data.</text>
</comment>
<evidence type="ECO:0000256" key="3">
    <source>
        <dbReference type="ARBA" id="ARBA00023274"/>
    </source>
</evidence>
<dbReference type="Gene3D" id="3.30.70.600">
    <property type="entry name" value="Ribosomal protein S10 domain"/>
    <property type="match status" value="1"/>
</dbReference>
<evidence type="ECO:0000256" key="1">
    <source>
        <dbReference type="ARBA" id="ARBA00007102"/>
    </source>
</evidence>
<dbReference type="FunFam" id="3.30.70.600:FF:000003">
    <property type="entry name" value="30S ribosomal protein S10"/>
    <property type="match status" value="1"/>
</dbReference>
<dbReference type="GO" id="GO:0006412">
    <property type="term" value="P:translation"/>
    <property type="evidence" value="ECO:0007669"/>
    <property type="project" value="InterPro"/>
</dbReference>
<reference evidence="10 11" key="1">
    <citation type="submission" date="2015-07" db="EMBL/GenBank/DDBJ databases">
        <title>Draft Genome Sequence of Malassezia furfur CBS1878 and Malassezia pachydermatis CBS1879.</title>
        <authorList>
            <person name="Triana S."/>
            <person name="Ohm R."/>
            <person name="Gonzalez A."/>
            <person name="DeCock H."/>
            <person name="Restrepo S."/>
            <person name="Celis A."/>
        </authorList>
    </citation>
    <scope>NUCLEOTIDE SEQUENCE [LARGE SCALE GENOMIC DNA]</scope>
    <source>
        <strain evidence="10 11">CBS 1879</strain>
    </source>
</reference>
<feature type="region of interest" description="Disordered" evidence="8">
    <location>
        <begin position="25"/>
        <end position="59"/>
    </location>
</feature>
<proteinExistence type="inferred from homology"/>
<evidence type="ECO:0000256" key="2">
    <source>
        <dbReference type="ARBA" id="ARBA00022980"/>
    </source>
</evidence>
<evidence type="ECO:0000256" key="8">
    <source>
        <dbReference type="SAM" id="MobiDB-lite"/>
    </source>
</evidence>
<dbReference type="GO" id="GO:1990904">
    <property type="term" value="C:ribonucleoprotein complex"/>
    <property type="evidence" value="ECO:0007669"/>
    <property type="project" value="UniProtKB-KW"/>
</dbReference>
<feature type="domain" description="Small ribosomal subunit protein uS10" evidence="9">
    <location>
        <begin position="83"/>
        <end position="182"/>
    </location>
</feature>
<dbReference type="EMBL" id="LGAV01000002">
    <property type="protein sequence ID" value="KOS15483.1"/>
    <property type="molecule type" value="Genomic_DNA"/>
</dbReference>
<dbReference type="InterPro" id="IPR036838">
    <property type="entry name" value="Ribosomal_uS10_dom_sf"/>
</dbReference>
<dbReference type="SMART" id="SM01403">
    <property type="entry name" value="Ribosomal_S10"/>
    <property type="match status" value="1"/>
</dbReference>
<evidence type="ECO:0000313" key="11">
    <source>
        <dbReference type="Proteomes" id="UP000037751"/>
    </source>
</evidence>
<evidence type="ECO:0000256" key="4">
    <source>
        <dbReference type="ARBA" id="ARBA00035261"/>
    </source>
</evidence>
<dbReference type="SUPFAM" id="SSF54999">
    <property type="entry name" value="Ribosomal protein S10"/>
    <property type="match status" value="1"/>
</dbReference>
<comment type="similarity">
    <text evidence="1">Belongs to the universal ribosomal protein uS10 family.</text>
</comment>
<evidence type="ECO:0000256" key="5">
    <source>
        <dbReference type="ARBA" id="ARBA00042916"/>
    </source>
</evidence>
<dbReference type="Proteomes" id="UP000037751">
    <property type="component" value="Unassembled WGS sequence"/>
</dbReference>
<dbReference type="AlphaFoldDB" id="A0A0M9VQF4"/>
<comment type="function">
    <text evidence="6">Involved in mitochondrial genome encoded proteins translation. Involved in the binding of tRNA to the ribosomes.</text>
</comment>
<feature type="compositionally biased region" description="Low complexity" evidence="8">
    <location>
        <begin position="46"/>
        <end position="59"/>
    </location>
</feature>
<keyword evidence="3" id="KW-0687">Ribonucleoprotein</keyword>
<evidence type="ECO:0000313" key="10">
    <source>
        <dbReference type="EMBL" id="KOS15483.1"/>
    </source>
</evidence>
<sequence length="223" mass="24817">MSLLRTLVPRATRAFSTHSRVLSAEAGKAATASSSPANVPAETRRTASSSTSTSDVATTSEHLEHLVPDVQSPPQTHGIHVATIQLTSYRRKTFDLDFFADFAMRAAHAFQIPTGGIACLPVQTSLWTVPRGPFVHKKSMENFWRRTHRRSIKIYDASDATVDRWLQFLRHHEMPGVASKVQLFRRYPLGVGQQMQSAVEDRQTSEEAVRAMADEILSMQKAS</sequence>
<keyword evidence="11" id="KW-1185">Reference proteome</keyword>
<dbReference type="GO" id="GO:0003735">
    <property type="term" value="F:structural constituent of ribosome"/>
    <property type="evidence" value="ECO:0007669"/>
    <property type="project" value="InterPro"/>
</dbReference>
<accession>A0A0M9VQF4</accession>
<comment type="subunit">
    <text evidence="7">Part of the mitochondrial small ribosomal subunit.</text>
</comment>
<dbReference type="STRING" id="77020.A0A0M9VQF4"/>
<dbReference type="GO" id="GO:0005840">
    <property type="term" value="C:ribosome"/>
    <property type="evidence" value="ECO:0007669"/>
    <property type="project" value="UniProtKB-KW"/>
</dbReference>
<evidence type="ECO:0000259" key="9">
    <source>
        <dbReference type="SMART" id="SM01403"/>
    </source>
</evidence>
<name>A0A0M9VQF4_9BASI</name>
<evidence type="ECO:0000256" key="7">
    <source>
        <dbReference type="ARBA" id="ARBA00065857"/>
    </source>
</evidence>
<keyword evidence="2 10" id="KW-0689">Ribosomal protein</keyword>
<evidence type="ECO:0000256" key="6">
    <source>
        <dbReference type="ARBA" id="ARBA00057689"/>
    </source>
</evidence>
<protein>
    <recommendedName>
        <fullName evidence="4">Small ribosomal subunit protein uS10m</fullName>
    </recommendedName>
    <alternativeName>
        <fullName evidence="5">37S ribosomal protein S10, mitochondrial</fullName>
    </alternativeName>
</protein>
<dbReference type="Pfam" id="PF00338">
    <property type="entry name" value="Ribosomal_S10"/>
    <property type="match status" value="1"/>
</dbReference>
<dbReference type="OrthoDB" id="366214at2759"/>
<dbReference type="GeneID" id="28728909"/>
<dbReference type="RefSeq" id="XP_017993115.1">
    <property type="nucleotide sequence ID" value="XM_018137034.1"/>
</dbReference>
<dbReference type="InterPro" id="IPR001848">
    <property type="entry name" value="Ribosomal_uS10"/>
</dbReference>
<organism evidence="10 11">
    <name type="scientific">Malassezia pachydermatis</name>
    <dbReference type="NCBI Taxonomy" id="77020"/>
    <lineage>
        <taxon>Eukaryota</taxon>
        <taxon>Fungi</taxon>
        <taxon>Dikarya</taxon>
        <taxon>Basidiomycota</taxon>
        <taxon>Ustilaginomycotina</taxon>
        <taxon>Malasseziomycetes</taxon>
        <taxon>Malasseziales</taxon>
        <taxon>Malasseziaceae</taxon>
        <taxon>Malassezia</taxon>
    </lineage>
</organism>